<dbReference type="Pfam" id="PF04493">
    <property type="entry name" value="Endonuclease_5"/>
    <property type="match status" value="1"/>
</dbReference>
<dbReference type="RefSeq" id="WP_014218777.1">
    <property type="nucleotide sequence ID" value="NZ_LWBO01000034.1"/>
</dbReference>
<accession>A0ABX3NQU2</accession>
<gene>
    <name evidence="1" type="ORF">A4D02_09945</name>
</gene>
<dbReference type="EMBL" id="LWBO01000034">
    <property type="protein sequence ID" value="OQP43793.1"/>
    <property type="molecule type" value="Genomic_DNA"/>
</dbReference>
<dbReference type="InterPro" id="IPR007581">
    <property type="entry name" value="Endonuclease-V"/>
</dbReference>
<keyword evidence="2" id="KW-1185">Reference proteome</keyword>
<dbReference type="Gene3D" id="3.30.2170.10">
    <property type="entry name" value="archaeoglobus fulgidus dsm 4304 superfamily"/>
    <property type="match status" value="1"/>
</dbReference>
<evidence type="ECO:0008006" key="3">
    <source>
        <dbReference type="Google" id="ProtNLM"/>
    </source>
</evidence>
<reference evidence="1 2" key="1">
    <citation type="submission" date="2016-04" db="EMBL/GenBank/DDBJ databases">
        <authorList>
            <person name="Chen L."/>
            <person name="Zhuang W."/>
            <person name="Wang G."/>
        </authorList>
    </citation>
    <scope>NUCLEOTIDE SEQUENCE [LARGE SCALE GENOMIC DNA]</scope>
    <source>
        <strain evidence="2">GR20</strain>
    </source>
</reference>
<evidence type="ECO:0000313" key="2">
    <source>
        <dbReference type="Proteomes" id="UP000192277"/>
    </source>
</evidence>
<protein>
    <recommendedName>
        <fullName evidence="3">Endonuclease V</fullName>
    </recommendedName>
</protein>
<dbReference type="Proteomes" id="UP000192277">
    <property type="component" value="Unassembled WGS sequence"/>
</dbReference>
<sequence length="167" mass="18493">MILAIDVHYKETTAKAVGAFIQHWEDAVAQQYVIRYINEVAAYVPGAFYKRELPCIMEICAAVDLSSLSFIIIDGFVVLDDSGKPGLGAYLYESIQQQVPVIGVAKTNFHQNTQQVIPVLRGASANPLYVTAVGTDLQQAAEHIKTMHGEFRLPTVLKEMDRITKEP</sequence>
<evidence type="ECO:0000313" key="1">
    <source>
        <dbReference type="EMBL" id="OQP43793.1"/>
    </source>
</evidence>
<proteinExistence type="predicted"/>
<organism evidence="1 2">
    <name type="scientific">Niastella koreensis</name>
    <dbReference type="NCBI Taxonomy" id="354356"/>
    <lineage>
        <taxon>Bacteria</taxon>
        <taxon>Pseudomonadati</taxon>
        <taxon>Bacteroidota</taxon>
        <taxon>Chitinophagia</taxon>
        <taxon>Chitinophagales</taxon>
        <taxon>Chitinophagaceae</taxon>
        <taxon>Niastella</taxon>
    </lineage>
</organism>
<comment type="caution">
    <text evidence="1">The sequence shown here is derived from an EMBL/GenBank/DDBJ whole genome shotgun (WGS) entry which is preliminary data.</text>
</comment>
<name>A0ABX3NQU2_9BACT</name>